<dbReference type="KEGG" id="gca:Galf_0041"/>
<dbReference type="AlphaFoldDB" id="D9SHQ3"/>
<organism evidence="3 4">
    <name type="scientific">Gallionella capsiferriformans (strain ES-2)</name>
    <name type="common">Gallionella ferruginea capsiferriformans (strain ES-2)</name>
    <dbReference type="NCBI Taxonomy" id="395494"/>
    <lineage>
        <taxon>Bacteria</taxon>
        <taxon>Pseudomonadati</taxon>
        <taxon>Pseudomonadota</taxon>
        <taxon>Betaproteobacteria</taxon>
        <taxon>Nitrosomonadales</taxon>
        <taxon>Gallionellaceae</taxon>
        <taxon>Gallionella</taxon>
    </lineage>
</organism>
<gene>
    <name evidence="3" type="ordered locus">Galf_0041</name>
</gene>
<evidence type="ECO:0000256" key="1">
    <source>
        <dbReference type="SAM" id="SignalP"/>
    </source>
</evidence>
<sequence precursor="true">MTKKILLLALIACCSQQVMAKTYKWVDDKGVTHMGDTIPPEYAGKDRAELNKSGRTVSTKDILTIEERRAKEAEQLKASVQETSARDQKLHDKSLTDTYSSVQEIELSRTRSLQQVDARINSINSQLKMNGNSLASLQKDADNRIKSNGKIPVSLQEDIKSAQERDRRLQHDLEKYLAEKSAVNTRYDADKARFRELTGK</sequence>
<keyword evidence="4" id="KW-1185">Reference proteome</keyword>
<evidence type="ECO:0000313" key="3">
    <source>
        <dbReference type="EMBL" id="ADL54086.1"/>
    </source>
</evidence>
<feature type="domain" description="DUF4124" evidence="2">
    <location>
        <begin position="10"/>
        <end position="43"/>
    </location>
</feature>
<accession>D9SHQ3</accession>
<dbReference type="EMBL" id="CP002159">
    <property type="protein sequence ID" value="ADL54086.1"/>
    <property type="molecule type" value="Genomic_DNA"/>
</dbReference>
<dbReference type="HOGENOM" id="CLU_094869_0_0_4"/>
<dbReference type="Proteomes" id="UP000001235">
    <property type="component" value="Chromosome"/>
</dbReference>
<protein>
    <recommendedName>
        <fullName evidence="2">DUF4124 domain-containing protein</fullName>
    </recommendedName>
</protein>
<dbReference type="STRING" id="395494.Galf_0041"/>
<evidence type="ECO:0000313" key="4">
    <source>
        <dbReference type="Proteomes" id="UP000001235"/>
    </source>
</evidence>
<reference evidence="3 4" key="1">
    <citation type="submission" date="2010-08" db="EMBL/GenBank/DDBJ databases">
        <title>Complete sequence of Gallionella capsiferriformans ES-2.</title>
        <authorList>
            <consortium name="US DOE Joint Genome Institute"/>
            <person name="Lucas S."/>
            <person name="Copeland A."/>
            <person name="Lapidus A."/>
            <person name="Cheng J.-F."/>
            <person name="Bruce D."/>
            <person name="Goodwin L."/>
            <person name="Pitluck S."/>
            <person name="Chertkov O."/>
            <person name="Davenport K.W."/>
            <person name="Detter J.C."/>
            <person name="Han C."/>
            <person name="Tapia R."/>
            <person name="Land M."/>
            <person name="Hauser L."/>
            <person name="Chang Y.-J."/>
            <person name="Jeffries C."/>
            <person name="Kyrpides N."/>
            <person name="Ivanova N."/>
            <person name="Mikhailova N."/>
            <person name="Shelobolina E.S."/>
            <person name="Picardal F."/>
            <person name="Roden E."/>
            <person name="Emerson D."/>
            <person name="Woyke T."/>
        </authorList>
    </citation>
    <scope>NUCLEOTIDE SEQUENCE [LARGE SCALE GENOMIC DNA]</scope>
    <source>
        <strain evidence="3 4">ES-2</strain>
    </source>
</reference>
<proteinExistence type="predicted"/>
<name>D9SHQ3_GALCS</name>
<keyword evidence="1" id="KW-0732">Signal</keyword>
<dbReference type="RefSeq" id="WP_013292029.1">
    <property type="nucleotide sequence ID" value="NC_014394.1"/>
</dbReference>
<dbReference type="Pfam" id="PF13511">
    <property type="entry name" value="DUF4124"/>
    <property type="match status" value="1"/>
</dbReference>
<evidence type="ECO:0000259" key="2">
    <source>
        <dbReference type="Pfam" id="PF13511"/>
    </source>
</evidence>
<dbReference type="eggNOG" id="ENOG50331GN">
    <property type="taxonomic scope" value="Bacteria"/>
</dbReference>
<feature type="signal peptide" evidence="1">
    <location>
        <begin position="1"/>
        <end position="20"/>
    </location>
</feature>
<feature type="chain" id="PRO_5003128098" description="DUF4124 domain-containing protein" evidence="1">
    <location>
        <begin position="21"/>
        <end position="200"/>
    </location>
</feature>
<dbReference type="InterPro" id="IPR025392">
    <property type="entry name" value="DUF4124"/>
</dbReference>